<evidence type="ECO:0000256" key="9">
    <source>
        <dbReference type="ARBA" id="ARBA00023136"/>
    </source>
</evidence>
<keyword evidence="4 12" id="KW-0808">Transferase</keyword>
<feature type="transmembrane region" description="Helical" evidence="12">
    <location>
        <begin position="162"/>
        <end position="180"/>
    </location>
</feature>
<feature type="transmembrane region" description="Helical" evidence="12">
    <location>
        <begin position="186"/>
        <end position="206"/>
    </location>
</feature>
<comment type="catalytic activity">
    <reaction evidence="11">
        <text>a very-long-chain acyl-CoA + malonyl-CoA + H(+) = a very-long-chain 3-oxoacyl-CoA + CO2 + CoA</text>
        <dbReference type="Rhea" id="RHEA:32727"/>
        <dbReference type="ChEBI" id="CHEBI:15378"/>
        <dbReference type="ChEBI" id="CHEBI:16526"/>
        <dbReference type="ChEBI" id="CHEBI:57287"/>
        <dbReference type="ChEBI" id="CHEBI:57384"/>
        <dbReference type="ChEBI" id="CHEBI:90725"/>
        <dbReference type="ChEBI" id="CHEBI:90736"/>
        <dbReference type="EC" id="2.3.1.199"/>
    </reaction>
</comment>
<evidence type="ECO:0000313" key="14">
    <source>
        <dbReference type="EMBL" id="CAE0242147.1"/>
    </source>
</evidence>
<keyword evidence="5 12" id="KW-0812">Transmembrane</keyword>
<dbReference type="AlphaFoldDB" id="A0A7S3CZS5"/>
<name>A0A7S3CZS5_9EUKA</name>
<evidence type="ECO:0000256" key="10">
    <source>
        <dbReference type="ARBA" id="ARBA00023160"/>
    </source>
</evidence>
<dbReference type="EMBL" id="HBIB01006901">
    <property type="protein sequence ID" value="CAE0242147.1"/>
    <property type="molecule type" value="Transcribed_RNA"/>
</dbReference>
<evidence type="ECO:0000256" key="4">
    <source>
        <dbReference type="ARBA" id="ARBA00022679"/>
    </source>
</evidence>
<dbReference type="EC" id="2.3.1.-" evidence="12"/>
<dbReference type="GO" id="GO:0019367">
    <property type="term" value="P:fatty acid elongation, saturated fatty acid"/>
    <property type="evidence" value="ECO:0007669"/>
    <property type="project" value="TreeGrafter"/>
</dbReference>
<feature type="compositionally biased region" description="Basic and acidic residues" evidence="13">
    <location>
        <begin position="294"/>
        <end position="304"/>
    </location>
</feature>
<dbReference type="GO" id="GO:0042761">
    <property type="term" value="P:very long-chain fatty acid biosynthetic process"/>
    <property type="evidence" value="ECO:0007669"/>
    <property type="project" value="TreeGrafter"/>
</dbReference>
<protein>
    <recommendedName>
        <fullName evidence="12">Elongation of fatty acids protein</fullName>
        <ecNumber evidence="12">2.3.1.-</ecNumber>
    </recommendedName>
</protein>
<evidence type="ECO:0000256" key="1">
    <source>
        <dbReference type="ARBA" id="ARBA00004141"/>
    </source>
</evidence>
<evidence type="ECO:0000256" key="6">
    <source>
        <dbReference type="ARBA" id="ARBA00022832"/>
    </source>
</evidence>
<evidence type="ECO:0000256" key="13">
    <source>
        <dbReference type="SAM" id="MobiDB-lite"/>
    </source>
</evidence>
<comment type="subcellular location">
    <subcellularLocation>
        <location evidence="1">Membrane</location>
        <topology evidence="1">Multi-pass membrane protein</topology>
    </subcellularLocation>
</comment>
<feature type="transmembrane region" description="Helical" evidence="12">
    <location>
        <begin position="218"/>
        <end position="246"/>
    </location>
</feature>
<evidence type="ECO:0000256" key="3">
    <source>
        <dbReference type="ARBA" id="ARBA00022516"/>
    </source>
</evidence>
<feature type="transmembrane region" description="Helical" evidence="12">
    <location>
        <begin position="127"/>
        <end position="150"/>
    </location>
</feature>
<gene>
    <name evidence="14" type="ORF">PBIL07802_LOCUS4311</name>
</gene>
<evidence type="ECO:0000256" key="8">
    <source>
        <dbReference type="ARBA" id="ARBA00023098"/>
    </source>
</evidence>
<keyword evidence="6 12" id="KW-0276">Fatty acid metabolism</keyword>
<comment type="catalytic activity">
    <reaction evidence="12">
        <text>an acyl-CoA + malonyl-CoA + H(+) = a 3-oxoacyl-CoA + CO2 + CoA</text>
        <dbReference type="Rhea" id="RHEA:50252"/>
        <dbReference type="ChEBI" id="CHEBI:15378"/>
        <dbReference type="ChEBI" id="CHEBI:16526"/>
        <dbReference type="ChEBI" id="CHEBI:57287"/>
        <dbReference type="ChEBI" id="CHEBI:57384"/>
        <dbReference type="ChEBI" id="CHEBI:58342"/>
        <dbReference type="ChEBI" id="CHEBI:90726"/>
    </reaction>
    <physiologicalReaction direction="left-to-right" evidence="12">
        <dbReference type="Rhea" id="RHEA:50253"/>
    </physiologicalReaction>
</comment>
<keyword evidence="8 12" id="KW-0443">Lipid metabolism</keyword>
<feature type="transmembrane region" description="Helical" evidence="12">
    <location>
        <begin position="77"/>
        <end position="99"/>
    </location>
</feature>
<feature type="region of interest" description="Disordered" evidence="13">
    <location>
        <begin position="293"/>
        <end position="312"/>
    </location>
</feature>
<evidence type="ECO:0000256" key="5">
    <source>
        <dbReference type="ARBA" id="ARBA00022692"/>
    </source>
</evidence>
<sequence length="312" mass="35262">MDMQAVVALAGRVEATISDVVGFDPRTFVWSEESPLTSSKAIVAASVLYLVFTFIGVQIMKPFTAFKADFASKMHNFFMFIMSGFFCFISSVELLNLYASKGLFLSFCPAPEGEVGEGETHRPHGTLVFYCYLFYLSKFYELFETILLIVKKRDMGDYRTKLHIFHHAIVPVTIACGVWGNWTMPIILGTVWNSLVHTVMYFYFFLRSININPGFKVFVTYLQIFQFVNGGVYAAIYFVLYFRRIYLAVPGDFSTLTYEKGCAGELGYMVVASGIDFTFLALFVILFGKTYGPKKGEKKAEKSKKGGKAKKE</sequence>
<dbReference type="InterPro" id="IPR002076">
    <property type="entry name" value="ELO_fam"/>
</dbReference>
<keyword evidence="9 12" id="KW-0472">Membrane</keyword>
<dbReference type="PANTHER" id="PTHR11157:SF134">
    <property type="entry name" value="ELONGATION OF FATTY ACIDS PROTEIN 1-RELATED"/>
    <property type="match status" value="1"/>
</dbReference>
<evidence type="ECO:0000256" key="12">
    <source>
        <dbReference type="RuleBase" id="RU361115"/>
    </source>
</evidence>
<feature type="transmembrane region" description="Helical" evidence="12">
    <location>
        <begin position="266"/>
        <end position="288"/>
    </location>
</feature>
<organism evidence="14">
    <name type="scientific">Palpitomonas bilix</name>
    <dbReference type="NCBI Taxonomy" id="652834"/>
    <lineage>
        <taxon>Eukaryota</taxon>
        <taxon>Eukaryota incertae sedis</taxon>
    </lineage>
</organism>
<keyword evidence="10 12" id="KW-0275">Fatty acid biosynthesis</keyword>
<reference evidence="14" key="1">
    <citation type="submission" date="2021-01" db="EMBL/GenBank/DDBJ databases">
        <authorList>
            <person name="Corre E."/>
            <person name="Pelletier E."/>
            <person name="Niang G."/>
            <person name="Scheremetjew M."/>
            <person name="Finn R."/>
            <person name="Kale V."/>
            <person name="Holt S."/>
            <person name="Cochrane G."/>
            <person name="Meng A."/>
            <person name="Brown T."/>
            <person name="Cohen L."/>
        </authorList>
    </citation>
    <scope>NUCLEOTIDE SEQUENCE</scope>
    <source>
        <strain evidence="14">NIES-2562</strain>
    </source>
</reference>
<accession>A0A7S3CZS5</accession>
<dbReference type="GO" id="GO:0034625">
    <property type="term" value="P:fatty acid elongation, monounsaturated fatty acid"/>
    <property type="evidence" value="ECO:0007669"/>
    <property type="project" value="TreeGrafter"/>
</dbReference>
<feature type="transmembrane region" description="Helical" evidence="12">
    <location>
        <begin position="39"/>
        <end position="57"/>
    </location>
</feature>
<evidence type="ECO:0000256" key="11">
    <source>
        <dbReference type="ARBA" id="ARBA00047375"/>
    </source>
</evidence>
<dbReference type="GO" id="GO:0034626">
    <property type="term" value="P:fatty acid elongation, polyunsaturated fatty acid"/>
    <property type="evidence" value="ECO:0007669"/>
    <property type="project" value="TreeGrafter"/>
</dbReference>
<keyword evidence="7 12" id="KW-1133">Transmembrane helix</keyword>
<dbReference type="Pfam" id="PF01151">
    <property type="entry name" value="ELO"/>
    <property type="match status" value="1"/>
</dbReference>
<dbReference type="GO" id="GO:0030148">
    <property type="term" value="P:sphingolipid biosynthetic process"/>
    <property type="evidence" value="ECO:0007669"/>
    <property type="project" value="TreeGrafter"/>
</dbReference>
<dbReference type="PANTHER" id="PTHR11157">
    <property type="entry name" value="FATTY ACID ACYL TRANSFERASE-RELATED"/>
    <property type="match status" value="1"/>
</dbReference>
<proteinExistence type="inferred from homology"/>
<dbReference type="GO" id="GO:0009922">
    <property type="term" value="F:fatty acid elongase activity"/>
    <property type="evidence" value="ECO:0007669"/>
    <property type="project" value="UniProtKB-EC"/>
</dbReference>
<keyword evidence="3 12" id="KW-0444">Lipid biosynthesis</keyword>
<dbReference type="GO" id="GO:0005789">
    <property type="term" value="C:endoplasmic reticulum membrane"/>
    <property type="evidence" value="ECO:0007669"/>
    <property type="project" value="TreeGrafter"/>
</dbReference>
<evidence type="ECO:0000256" key="7">
    <source>
        <dbReference type="ARBA" id="ARBA00022989"/>
    </source>
</evidence>
<comment type="similarity">
    <text evidence="2 12">Belongs to the ELO family.</text>
</comment>
<evidence type="ECO:0000256" key="2">
    <source>
        <dbReference type="ARBA" id="ARBA00007263"/>
    </source>
</evidence>